<evidence type="ECO:0008006" key="2">
    <source>
        <dbReference type="Google" id="ProtNLM"/>
    </source>
</evidence>
<protein>
    <recommendedName>
        <fullName evidence="2">Dirigent protein</fullName>
    </recommendedName>
</protein>
<gene>
    <name evidence="1" type="ORF">METZ01_LOCUS335620</name>
</gene>
<accession>A0A382QBF6</accession>
<name>A0A382QBF6_9ZZZZ</name>
<dbReference type="EMBL" id="UINC01113274">
    <property type="protein sequence ID" value="SVC82766.1"/>
    <property type="molecule type" value="Genomic_DNA"/>
</dbReference>
<evidence type="ECO:0000313" key="1">
    <source>
        <dbReference type="EMBL" id="SVC82766.1"/>
    </source>
</evidence>
<proteinExistence type="predicted"/>
<sequence length="171" mass="17824">MATLKSLTVMLVFVATTLSATHLAIADHHAKSGSFEIVLSAVTNFAAVEQLDHVVRAGTLDGTVTIIESTGGPFEAQSSGTISGLVYLKKSANGIDLESPGVFTDSSGDKWYAVARRSVGDQAVGGGGGGRQEITGGTGKYTGIAGSCKYVVDYLPDNKLVTRSTCHWQRN</sequence>
<dbReference type="AlphaFoldDB" id="A0A382QBF6"/>
<organism evidence="1">
    <name type="scientific">marine metagenome</name>
    <dbReference type="NCBI Taxonomy" id="408172"/>
    <lineage>
        <taxon>unclassified sequences</taxon>
        <taxon>metagenomes</taxon>
        <taxon>ecological metagenomes</taxon>
    </lineage>
</organism>
<reference evidence="1" key="1">
    <citation type="submission" date="2018-05" db="EMBL/GenBank/DDBJ databases">
        <authorList>
            <person name="Lanie J.A."/>
            <person name="Ng W.-L."/>
            <person name="Kazmierczak K.M."/>
            <person name="Andrzejewski T.M."/>
            <person name="Davidsen T.M."/>
            <person name="Wayne K.J."/>
            <person name="Tettelin H."/>
            <person name="Glass J.I."/>
            <person name="Rusch D."/>
            <person name="Podicherti R."/>
            <person name="Tsui H.-C.T."/>
            <person name="Winkler M.E."/>
        </authorList>
    </citation>
    <scope>NUCLEOTIDE SEQUENCE</scope>
</reference>